<dbReference type="PROSITE" id="PS00151">
    <property type="entry name" value="ACYLPHOSPHATASE_2"/>
    <property type="match status" value="1"/>
</dbReference>
<dbReference type="SUPFAM" id="SSF54975">
    <property type="entry name" value="Acylphosphatase/BLUF domain-like"/>
    <property type="match status" value="1"/>
</dbReference>
<feature type="active site" evidence="1">
    <location>
        <position position="53"/>
    </location>
</feature>
<dbReference type="AlphaFoldDB" id="A0A2H9ZQZ3"/>
<dbReference type="EMBL" id="KZ454830">
    <property type="protein sequence ID" value="PKA45711.1"/>
    <property type="molecule type" value="Genomic_DNA"/>
</dbReference>
<keyword evidence="6" id="KW-1185">Reference proteome</keyword>
<dbReference type="PROSITE" id="PS00150">
    <property type="entry name" value="ACYLPHOSPHATASE_1"/>
    <property type="match status" value="1"/>
</dbReference>
<evidence type="ECO:0000313" key="5">
    <source>
        <dbReference type="EMBL" id="PKA45711.1"/>
    </source>
</evidence>
<feature type="active site" evidence="1">
    <location>
        <position position="35"/>
    </location>
</feature>
<comment type="similarity">
    <text evidence="3">Belongs to the acylphosphatase family.</text>
</comment>
<name>A0A2H9ZQZ3_9ASPA</name>
<dbReference type="PANTHER" id="PTHR47268">
    <property type="entry name" value="ACYLPHOSPHATASE"/>
    <property type="match status" value="1"/>
</dbReference>
<feature type="domain" description="Acylphosphatase-like" evidence="4">
    <location>
        <begin position="20"/>
        <end position="109"/>
    </location>
</feature>
<dbReference type="Proteomes" id="UP000236161">
    <property type="component" value="Unassembled WGS sequence"/>
</dbReference>
<evidence type="ECO:0000256" key="2">
    <source>
        <dbReference type="RuleBase" id="RU000553"/>
    </source>
</evidence>
<dbReference type="InterPro" id="IPR020456">
    <property type="entry name" value="Acylphosphatase"/>
</dbReference>
<protein>
    <recommendedName>
        <fullName evidence="1 2">Acylphosphatase</fullName>
        <ecNumber evidence="1 2">3.6.1.7</ecNumber>
    </recommendedName>
</protein>
<dbReference type="InterPro" id="IPR036046">
    <property type="entry name" value="Acylphosphatase-like_dom_sf"/>
</dbReference>
<dbReference type="EC" id="3.6.1.7" evidence="1 2"/>
<comment type="catalytic activity">
    <reaction evidence="1 2">
        <text>an acyl phosphate + H2O = a carboxylate + phosphate + H(+)</text>
        <dbReference type="Rhea" id="RHEA:14965"/>
        <dbReference type="ChEBI" id="CHEBI:15377"/>
        <dbReference type="ChEBI" id="CHEBI:15378"/>
        <dbReference type="ChEBI" id="CHEBI:29067"/>
        <dbReference type="ChEBI" id="CHEBI:43474"/>
        <dbReference type="ChEBI" id="CHEBI:59918"/>
        <dbReference type="EC" id="3.6.1.7"/>
    </reaction>
</comment>
<evidence type="ECO:0000256" key="1">
    <source>
        <dbReference type="PROSITE-ProRule" id="PRU00520"/>
    </source>
</evidence>
<dbReference type="PANTHER" id="PTHR47268:SF4">
    <property type="entry name" value="ACYLPHOSPHATASE"/>
    <property type="match status" value="1"/>
</dbReference>
<dbReference type="PRINTS" id="PR00112">
    <property type="entry name" value="ACYLPHPHTASE"/>
</dbReference>
<evidence type="ECO:0000256" key="3">
    <source>
        <dbReference type="RuleBase" id="RU004168"/>
    </source>
</evidence>
<reference evidence="5 6" key="1">
    <citation type="journal article" date="2017" name="Nature">
        <title>The Apostasia genome and the evolution of orchids.</title>
        <authorList>
            <person name="Zhang G.Q."/>
            <person name="Liu K.W."/>
            <person name="Li Z."/>
            <person name="Lohaus R."/>
            <person name="Hsiao Y.Y."/>
            <person name="Niu S.C."/>
            <person name="Wang J.Y."/>
            <person name="Lin Y.C."/>
            <person name="Xu Q."/>
            <person name="Chen L.J."/>
            <person name="Yoshida K."/>
            <person name="Fujiwara S."/>
            <person name="Wang Z.W."/>
            <person name="Zhang Y.Q."/>
            <person name="Mitsuda N."/>
            <person name="Wang M."/>
            <person name="Liu G.H."/>
            <person name="Pecoraro L."/>
            <person name="Huang H.X."/>
            <person name="Xiao X.J."/>
            <person name="Lin M."/>
            <person name="Wu X.Y."/>
            <person name="Wu W.L."/>
            <person name="Chen Y.Y."/>
            <person name="Chang S.B."/>
            <person name="Sakamoto S."/>
            <person name="Ohme-Takagi M."/>
            <person name="Yagi M."/>
            <person name="Zeng S.J."/>
            <person name="Shen C.Y."/>
            <person name="Yeh C.M."/>
            <person name="Luo Y.B."/>
            <person name="Tsai W.C."/>
            <person name="Van de Peer Y."/>
            <person name="Liu Z.J."/>
        </authorList>
    </citation>
    <scope>NUCLEOTIDE SEQUENCE [LARGE SCALE GENOMIC DNA]</scope>
    <source>
        <strain evidence="6">cv. Shenzhen</strain>
        <tissue evidence="5">Stem</tissue>
    </source>
</reference>
<dbReference type="InterPro" id="IPR017968">
    <property type="entry name" value="Acylphosphatase_CS"/>
</dbReference>
<organism evidence="5 6">
    <name type="scientific">Apostasia shenzhenica</name>
    <dbReference type="NCBI Taxonomy" id="1088818"/>
    <lineage>
        <taxon>Eukaryota</taxon>
        <taxon>Viridiplantae</taxon>
        <taxon>Streptophyta</taxon>
        <taxon>Embryophyta</taxon>
        <taxon>Tracheophyta</taxon>
        <taxon>Spermatophyta</taxon>
        <taxon>Magnoliopsida</taxon>
        <taxon>Liliopsida</taxon>
        <taxon>Asparagales</taxon>
        <taxon>Orchidaceae</taxon>
        <taxon>Apostasioideae</taxon>
        <taxon>Apostasia</taxon>
    </lineage>
</organism>
<dbReference type="PROSITE" id="PS51160">
    <property type="entry name" value="ACYLPHOSPHATASE_3"/>
    <property type="match status" value="1"/>
</dbReference>
<dbReference type="OrthoDB" id="7961613at2759"/>
<dbReference type="GO" id="GO:0003998">
    <property type="term" value="F:acylphosphatase activity"/>
    <property type="evidence" value="ECO:0007669"/>
    <property type="project" value="UniProtKB-EC"/>
</dbReference>
<sequence length="109" mass="11668">MDTAAGVLASRPPQVTGTKAVRVEIKGRVQGVGFRDWTMENAQELGLCGWVRNRRNGSVEALFSGDSASVEEIVEKRCRIGPPAAAVTAVASFPSDEDPGQGFECRFTL</sequence>
<dbReference type="Gene3D" id="3.30.70.100">
    <property type="match status" value="1"/>
</dbReference>
<evidence type="ECO:0000313" key="6">
    <source>
        <dbReference type="Proteomes" id="UP000236161"/>
    </source>
</evidence>
<keyword evidence="1 2" id="KW-0378">Hydrolase</keyword>
<accession>A0A2H9ZQZ3</accession>
<dbReference type="Pfam" id="PF00708">
    <property type="entry name" value="Acylphosphatase"/>
    <property type="match status" value="1"/>
</dbReference>
<gene>
    <name evidence="5" type="ORF">AXF42_Ash011052</name>
</gene>
<dbReference type="STRING" id="1088818.A0A2H9ZQZ3"/>
<dbReference type="InterPro" id="IPR001792">
    <property type="entry name" value="Acylphosphatase-like_dom"/>
</dbReference>
<evidence type="ECO:0000259" key="4">
    <source>
        <dbReference type="PROSITE" id="PS51160"/>
    </source>
</evidence>
<proteinExistence type="inferred from homology"/>